<organism evidence="3 6">
    <name type="scientific">[Ruminococcus] lactaris</name>
    <dbReference type="NCBI Taxonomy" id="46228"/>
    <lineage>
        <taxon>Bacteria</taxon>
        <taxon>Bacillati</taxon>
        <taxon>Bacillota</taxon>
        <taxon>Clostridia</taxon>
        <taxon>Lachnospirales</taxon>
        <taxon>Lachnospiraceae</taxon>
        <taxon>Mediterraneibacter</taxon>
    </lineage>
</organism>
<dbReference type="Proteomes" id="UP000285832">
    <property type="component" value="Unassembled WGS sequence"/>
</dbReference>
<gene>
    <name evidence="5" type="ORF">DW116_12690</name>
    <name evidence="4" type="ORF">DW672_12710</name>
    <name evidence="3" type="ORF">DXD17_13460</name>
</gene>
<dbReference type="Gene3D" id="3.40.630.30">
    <property type="match status" value="1"/>
</dbReference>
<dbReference type="RefSeq" id="WP_005610303.1">
    <property type="nucleotide sequence ID" value="NZ_CABKOA010000026.1"/>
</dbReference>
<proteinExistence type="predicted"/>
<dbReference type="EMBL" id="QRHG01000049">
    <property type="protein sequence ID" value="RHF56572.1"/>
    <property type="molecule type" value="Genomic_DNA"/>
</dbReference>
<dbReference type="GO" id="GO:0016746">
    <property type="term" value="F:acyltransferase activity"/>
    <property type="evidence" value="ECO:0007669"/>
    <property type="project" value="UniProtKB-KW"/>
</dbReference>
<dbReference type="Proteomes" id="UP000284902">
    <property type="component" value="Unassembled WGS sequence"/>
</dbReference>
<sequence length="204" mass="23303">MQEVSKYTVFNIREYLNGNNEELGEDDLRQVLSEFSCEKNPDVERFAKEQSIEFAKKQQSVTYLVFSTEDAELVGYFAITIKPITVNAESFSNTIKKKLARVSELNEQNHTYNMAAYLIAQLGKNYNNGANDRITGEELLGLAIKQLQQLQYLAGGMVVFLETLNEEKLLSFYQGKGFQQFDSRLSESASHEPHELIQLLKILK</sequence>
<evidence type="ECO:0000256" key="1">
    <source>
        <dbReference type="ARBA" id="ARBA00022679"/>
    </source>
</evidence>
<evidence type="ECO:0000313" key="6">
    <source>
        <dbReference type="Proteomes" id="UP000260793"/>
    </source>
</evidence>
<dbReference type="PANTHER" id="PTHR36449:SF1">
    <property type="entry name" value="ACETYLTRANSFERASE"/>
    <property type="match status" value="1"/>
</dbReference>
<evidence type="ECO:0000313" key="5">
    <source>
        <dbReference type="EMBL" id="RHJ57473.1"/>
    </source>
</evidence>
<keyword evidence="1 3" id="KW-0808">Transferase</keyword>
<keyword evidence="2" id="KW-0012">Acyltransferase</keyword>
<reference evidence="6 7" key="1">
    <citation type="submission" date="2018-08" db="EMBL/GenBank/DDBJ databases">
        <title>A genome reference for cultivated species of the human gut microbiota.</title>
        <authorList>
            <person name="Zou Y."/>
            <person name="Xue W."/>
            <person name="Luo G."/>
        </authorList>
    </citation>
    <scope>NUCLEOTIDE SEQUENCE [LARGE SCALE GENOMIC DNA]</scope>
    <source>
        <strain evidence="5 8">AM09-9</strain>
        <strain evidence="4 7">AM25-1LB</strain>
        <strain evidence="3 6">TF11-7</strain>
    </source>
</reference>
<evidence type="ECO:0000313" key="7">
    <source>
        <dbReference type="Proteomes" id="UP000284902"/>
    </source>
</evidence>
<dbReference type="EMBL" id="QRMI01000047">
    <property type="protein sequence ID" value="RHJ57473.1"/>
    <property type="molecule type" value="Genomic_DNA"/>
</dbReference>
<dbReference type="AlphaFoldDB" id="A0A3E4LHT4"/>
<evidence type="ECO:0000313" key="3">
    <source>
        <dbReference type="EMBL" id="RGK37043.1"/>
    </source>
</evidence>
<protein>
    <submittedName>
        <fullName evidence="3">GNAT family acetyltransferase</fullName>
    </submittedName>
</protein>
<dbReference type="PANTHER" id="PTHR36449">
    <property type="entry name" value="ACETYLTRANSFERASE-RELATED"/>
    <property type="match status" value="1"/>
</dbReference>
<evidence type="ECO:0000313" key="4">
    <source>
        <dbReference type="EMBL" id="RHF56572.1"/>
    </source>
</evidence>
<evidence type="ECO:0000313" key="8">
    <source>
        <dbReference type="Proteomes" id="UP000285832"/>
    </source>
</evidence>
<dbReference type="EMBL" id="QSQN01000049">
    <property type="protein sequence ID" value="RGK37043.1"/>
    <property type="molecule type" value="Genomic_DNA"/>
</dbReference>
<comment type="caution">
    <text evidence="3">The sequence shown here is derived from an EMBL/GenBank/DDBJ whole genome shotgun (WGS) entry which is preliminary data.</text>
</comment>
<dbReference type="GeneID" id="77333340"/>
<accession>A0A3E4LHT4</accession>
<name>A0A3E4LHT4_9FIRM</name>
<dbReference type="Proteomes" id="UP000260793">
    <property type="component" value="Unassembled WGS sequence"/>
</dbReference>
<evidence type="ECO:0000256" key="2">
    <source>
        <dbReference type="ARBA" id="ARBA00023315"/>
    </source>
</evidence>